<organism evidence="1 2">
    <name type="scientific">Coptotermes formosanus</name>
    <name type="common">Formosan subterranean termite</name>
    <dbReference type="NCBI Taxonomy" id="36987"/>
    <lineage>
        <taxon>Eukaryota</taxon>
        <taxon>Metazoa</taxon>
        <taxon>Ecdysozoa</taxon>
        <taxon>Arthropoda</taxon>
        <taxon>Hexapoda</taxon>
        <taxon>Insecta</taxon>
        <taxon>Pterygota</taxon>
        <taxon>Neoptera</taxon>
        <taxon>Polyneoptera</taxon>
        <taxon>Dictyoptera</taxon>
        <taxon>Blattodea</taxon>
        <taxon>Blattoidea</taxon>
        <taxon>Termitoidae</taxon>
        <taxon>Rhinotermitidae</taxon>
        <taxon>Coptotermes</taxon>
    </lineage>
</organism>
<comment type="caution">
    <text evidence="1">The sequence shown here is derived from an EMBL/GenBank/DDBJ whole genome shotgun (WGS) entry which is preliminary data.</text>
</comment>
<dbReference type="Proteomes" id="UP000502823">
    <property type="component" value="Unassembled WGS sequence"/>
</dbReference>
<name>A0A6L2PEP2_COPFO</name>
<proteinExistence type="predicted"/>
<dbReference type="AlphaFoldDB" id="A0A6L2PEP2"/>
<evidence type="ECO:0000313" key="1">
    <source>
        <dbReference type="EMBL" id="GFG28848.1"/>
    </source>
</evidence>
<gene>
    <name evidence="1" type="ORF">Cfor_03133</name>
</gene>
<protein>
    <recommendedName>
        <fullName evidence="3">DDE-1 domain-containing protein</fullName>
    </recommendedName>
</protein>
<dbReference type="EMBL" id="BLKM01000087">
    <property type="protein sequence ID" value="GFG28848.1"/>
    <property type="molecule type" value="Genomic_DNA"/>
</dbReference>
<dbReference type="OrthoDB" id="8033046at2759"/>
<evidence type="ECO:0000313" key="2">
    <source>
        <dbReference type="Proteomes" id="UP000502823"/>
    </source>
</evidence>
<reference evidence="2" key="1">
    <citation type="submission" date="2020-01" db="EMBL/GenBank/DDBJ databases">
        <title>Draft genome sequence of the Termite Coptotermes fromosanus.</title>
        <authorList>
            <person name="Itakura S."/>
            <person name="Yosikawa Y."/>
            <person name="Umezawa K."/>
        </authorList>
    </citation>
    <scope>NUCLEOTIDE SEQUENCE [LARGE SCALE GENOMIC DNA]</scope>
</reference>
<dbReference type="InParanoid" id="A0A6L2PEP2"/>
<evidence type="ECO:0008006" key="3">
    <source>
        <dbReference type="Google" id="ProtNLM"/>
    </source>
</evidence>
<accession>A0A6L2PEP2</accession>
<keyword evidence="2" id="KW-1185">Reference proteome</keyword>
<sequence>MGGHIPPFRIFPHVNWQDMMMHGAPHGANGSTHSSGWTTADNSVLFLEHFKFVKCPTDSKALIIMDNHDSHITLEYLKFSK</sequence>